<feature type="compositionally biased region" description="Low complexity" evidence="1">
    <location>
        <begin position="147"/>
        <end position="162"/>
    </location>
</feature>
<feature type="signal peptide" evidence="2">
    <location>
        <begin position="1"/>
        <end position="35"/>
    </location>
</feature>
<keyword evidence="2" id="KW-0732">Signal</keyword>
<evidence type="ECO:0000313" key="5">
    <source>
        <dbReference type="Proteomes" id="UP001596302"/>
    </source>
</evidence>
<feature type="region of interest" description="Disordered" evidence="1">
    <location>
        <begin position="90"/>
        <end position="181"/>
    </location>
</feature>
<feature type="domain" description="SH3b" evidence="3">
    <location>
        <begin position="43"/>
        <end position="92"/>
    </location>
</feature>
<organism evidence="4 5">
    <name type="scientific">Pseudonocardia hispaniensis</name>
    <dbReference type="NCBI Taxonomy" id="904933"/>
    <lineage>
        <taxon>Bacteria</taxon>
        <taxon>Bacillati</taxon>
        <taxon>Actinomycetota</taxon>
        <taxon>Actinomycetes</taxon>
        <taxon>Pseudonocardiales</taxon>
        <taxon>Pseudonocardiaceae</taxon>
        <taxon>Pseudonocardia</taxon>
    </lineage>
</organism>
<feature type="chain" id="PRO_5046714238" evidence="2">
    <location>
        <begin position="36"/>
        <end position="181"/>
    </location>
</feature>
<dbReference type="RefSeq" id="WP_379584248.1">
    <property type="nucleotide sequence ID" value="NZ_JBHSQW010000016.1"/>
</dbReference>
<protein>
    <submittedName>
        <fullName evidence="4">SH3 domain-containing protein</fullName>
    </submittedName>
</protein>
<name>A0ABW1J097_9PSEU</name>
<evidence type="ECO:0000256" key="1">
    <source>
        <dbReference type="SAM" id="MobiDB-lite"/>
    </source>
</evidence>
<sequence length="181" mass="18441">MNWLQRPGRAAAVTGGLVAVGAATVMALAVGTASAAEQGRCTDTVNVRAEPSPTARIVAVCERGTEVTVGERRNGFVHLTNLHGWSAEQYVSTERSSRATPGGPAPTSAPASTQRRQVAPSATPTVAPTTPQPRPAPQPTPQPSAQPAPATVTPTEAPQADAPAPPAEREPARSPIGALIP</sequence>
<evidence type="ECO:0000259" key="3">
    <source>
        <dbReference type="Pfam" id="PF08239"/>
    </source>
</evidence>
<dbReference type="Pfam" id="PF08239">
    <property type="entry name" value="SH3_3"/>
    <property type="match status" value="1"/>
</dbReference>
<accession>A0ABW1J097</accession>
<dbReference type="Gene3D" id="2.30.30.40">
    <property type="entry name" value="SH3 Domains"/>
    <property type="match status" value="1"/>
</dbReference>
<dbReference type="EMBL" id="JBHSQW010000016">
    <property type="protein sequence ID" value="MFC5994211.1"/>
    <property type="molecule type" value="Genomic_DNA"/>
</dbReference>
<reference evidence="5" key="1">
    <citation type="journal article" date="2019" name="Int. J. Syst. Evol. Microbiol.">
        <title>The Global Catalogue of Microorganisms (GCM) 10K type strain sequencing project: providing services to taxonomists for standard genome sequencing and annotation.</title>
        <authorList>
            <consortium name="The Broad Institute Genomics Platform"/>
            <consortium name="The Broad Institute Genome Sequencing Center for Infectious Disease"/>
            <person name="Wu L."/>
            <person name="Ma J."/>
        </authorList>
    </citation>
    <scope>NUCLEOTIDE SEQUENCE [LARGE SCALE GENOMIC DNA]</scope>
    <source>
        <strain evidence="5">CCM 8391</strain>
    </source>
</reference>
<dbReference type="InterPro" id="IPR003646">
    <property type="entry name" value="SH3-like_bac-type"/>
</dbReference>
<comment type="caution">
    <text evidence="4">The sequence shown here is derived from an EMBL/GenBank/DDBJ whole genome shotgun (WGS) entry which is preliminary data.</text>
</comment>
<dbReference type="Proteomes" id="UP001596302">
    <property type="component" value="Unassembled WGS sequence"/>
</dbReference>
<gene>
    <name evidence="4" type="ORF">ACFQE5_08300</name>
</gene>
<keyword evidence="5" id="KW-1185">Reference proteome</keyword>
<evidence type="ECO:0000256" key="2">
    <source>
        <dbReference type="SAM" id="SignalP"/>
    </source>
</evidence>
<evidence type="ECO:0000313" key="4">
    <source>
        <dbReference type="EMBL" id="MFC5994211.1"/>
    </source>
</evidence>
<feature type="compositionally biased region" description="Pro residues" evidence="1">
    <location>
        <begin position="130"/>
        <end position="146"/>
    </location>
</feature>
<proteinExistence type="predicted"/>
<feature type="compositionally biased region" description="Low complexity" evidence="1">
    <location>
        <begin position="99"/>
        <end position="129"/>
    </location>
</feature>